<feature type="compositionally biased region" description="Polar residues" evidence="1">
    <location>
        <begin position="1"/>
        <end position="21"/>
    </location>
</feature>
<evidence type="ECO:0000313" key="2">
    <source>
        <dbReference type="Proteomes" id="UP000887563"/>
    </source>
</evidence>
<feature type="region of interest" description="Disordered" evidence="1">
    <location>
        <begin position="1"/>
        <end position="23"/>
    </location>
</feature>
<keyword evidence="2" id="KW-1185">Reference proteome</keyword>
<name>A0A914LWR4_MELIC</name>
<organism evidence="2 3">
    <name type="scientific">Meloidogyne incognita</name>
    <name type="common">Southern root-knot nematode worm</name>
    <name type="synonym">Oxyuris incognita</name>
    <dbReference type="NCBI Taxonomy" id="6306"/>
    <lineage>
        <taxon>Eukaryota</taxon>
        <taxon>Metazoa</taxon>
        <taxon>Ecdysozoa</taxon>
        <taxon>Nematoda</taxon>
        <taxon>Chromadorea</taxon>
        <taxon>Rhabditida</taxon>
        <taxon>Tylenchina</taxon>
        <taxon>Tylenchomorpha</taxon>
        <taxon>Tylenchoidea</taxon>
        <taxon>Meloidogynidae</taxon>
        <taxon>Meloidogyninae</taxon>
        <taxon>Meloidogyne</taxon>
        <taxon>Meloidogyne incognita group</taxon>
    </lineage>
</organism>
<protein>
    <submittedName>
        <fullName evidence="3">Candidate secreted effector</fullName>
    </submittedName>
</protein>
<evidence type="ECO:0000256" key="1">
    <source>
        <dbReference type="SAM" id="MobiDB-lite"/>
    </source>
</evidence>
<evidence type="ECO:0000313" key="3">
    <source>
        <dbReference type="WBParaSite" id="Minc3s00979g19518"/>
    </source>
</evidence>
<reference evidence="3" key="1">
    <citation type="submission" date="2022-11" db="UniProtKB">
        <authorList>
            <consortium name="WormBaseParasite"/>
        </authorList>
    </citation>
    <scope>IDENTIFICATION</scope>
</reference>
<sequence>MKIATANSLIQTHGAEGTSNPIDVPFSNGPWTTTNIFLNISATAALFNATTTATNVSLHASSLHASPPA</sequence>
<dbReference type="Proteomes" id="UP000887563">
    <property type="component" value="Unplaced"/>
</dbReference>
<accession>A0A914LWR4</accession>
<dbReference type="WBParaSite" id="Minc3s00979g19518">
    <property type="protein sequence ID" value="Minc3s00979g19518"/>
    <property type="gene ID" value="Minc3s00979g19518"/>
</dbReference>
<dbReference type="AlphaFoldDB" id="A0A914LWR4"/>
<proteinExistence type="predicted"/>